<dbReference type="GO" id="GO:0017056">
    <property type="term" value="F:structural constituent of nuclear pore"/>
    <property type="evidence" value="ECO:0007669"/>
    <property type="project" value="TreeGrafter"/>
</dbReference>
<dbReference type="InterPro" id="IPR035192">
    <property type="entry name" value="NUP160_hel_plant"/>
</dbReference>
<evidence type="ECO:0000259" key="6">
    <source>
        <dbReference type="Pfam" id="PF23354"/>
    </source>
</evidence>
<dbReference type="EMBL" id="CM035437">
    <property type="protein sequence ID" value="KAH7286774.1"/>
    <property type="molecule type" value="Genomic_DNA"/>
</dbReference>
<organism evidence="7 8">
    <name type="scientific">Ceratopteris richardii</name>
    <name type="common">Triangle waterfern</name>
    <dbReference type="NCBI Taxonomy" id="49495"/>
    <lineage>
        <taxon>Eukaryota</taxon>
        <taxon>Viridiplantae</taxon>
        <taxon>Streptophyta</taxon>
        <taxon>Embryophyta</taxon>
        <taxon>Tracheophyta</taxon>
        <taxon>Polypodiopsida</taxon>
        <taxon>Polypodiidae</taxon>
        <taxon>Polypodiales</taxon>
        <taxon>Pteridineae</taxon>
        <taxon>Pteridaceae</taxon>
        <taxon>Parkerioideae</taxon>
        <taxon>Ceratopteris</taxon>
    </lineage>
</organism>
<evidence type="ECO:0000313" key="8">
    <source>
        <dbReference type="Proteomes" id="UP000825935"/>
    </source>
</evidence>
<evidence type="ECO:0000256" key="1">
    <source>
        <dbReference type="ARBA" id="ARBA00004123"/>
    </source>
</evidence>
<dbReference type="PANTHER" id="PTHR21286">
    <property type="entry name" value="NUCLEAR PORE COMPLEX PROTEIN NUP160"/>
    <property type="match status" value="1"/>
</dbReference>
<keyword evidence="2" id="KW-0813">Transport</keyword>
<feature type="domain" description="NUP160 helical" evidence="5">
    <location>
        <begin position="522"/>
        <end position="710"/>
    </location>
</feature>
<feature type="domain" description="Nucleoporin Nup120/160 beta-propeller" evidence="4">
    <location>
        <begin position="47"/>
        <end position="513"/>
    </location>
</feature>
<dbReference type="EMBL" id="CM035437">
    <property type="protein sequence ID" value="KAH7286775.1"/>
    <property type="molecule type" value="Genomic_DNA"/>
</dbReference>
<comment type="subcellular location">
    <subcellularLocation>
        <location evidence="1">Nucleus</location>
    </subcellularLocation>
</comment>
<proteinExistence type="predicted"/>
<evidence type="ECO:0000259" key="4">
    <source>
        <dbReference type="Pfam" id="PF11715"/>
    </source>
</evidence>
<accession>A0A8T2QT56</accession>
<dbReference type="OMA" id="TIERLWC"/>
<gene>
    <name evidence="7" type="ORF">KP509_32G022400</name>
</gene>
<dbReference type="InterPro" id="IPR059141">
    <property type="entry name" value="Beta-prop_Nup120_160"/>
</dbReference>
<dbReference type="InterPro" id="IPR056535">
    <property type="entry name" value="TPR_NUP160_M"/>
</dbReference>
<dbReference type="Pfam" id="PF11715">
    <property type="entry name" value="Beta-prop_Nup120_160"/>
    <property type="match status" value="1"/>
</dbReference>
<dbReference type="PANTHER" id="PTHR21286:SF0">
    <property type="entry name" value="NUCLEAR PORE COMPLEX PROTEIN NUP160"/>
    <property type="match status" value="1"/>
</dbReference>
<sequence>MEVPVAGSDQIKWVRITVASEIPTSAPCCTICPDLAGSIVDCSLSRRLIIWRVHTSSPTTIEVFGMQDNDATMSGRQLVFGEPLSPYVAVYSKQVQSVGEDGVLFVCAITISGILYILRIRRSYMHKNVFTLAKSDMMQFSLSNEIGHLEQITAFAGLDGNVCIGGKNGSILCYNDGMLDGERECYFELKDPDAILGRLWGFVARGKTVAGVQCLKLQNYKGQPLLFALHEDGTFKLWDLRSRSRLLNIHIYRGEPSGFVPRKILLQEQDLESRSVKVGFLLEGAASQDEIHIYDLQLDQTSGSGCQIRLQLQLRAPVVQGTVLDVKILSDRLWKLEMVDGMFHLDCCSMEREEVLESCELLEAELEGQLFQCCDDNWEDLMNFQKSISLSSKADLQLPVSALFTSRILQPGVYQQHSLHEVLQKYKRNISETDLGSLLREGLETEILTIVETQVGGNSKLEQLSKWRDFCRDYMSSWKSNNVPYTLVHSSQTSIGLIRRHGVSFRRSLTNFERICQGFFSQSEFLDLLFKCMSTIVRQIGKIPCAVFGQVLVGNPLITLSHLCSIFLHYLDVGYVQWNIENEVSDIGVDIERRKAYEYRQQHQRLELQLILSLHKLRDSGGGWSNVLDNIERYINQFEQDIQLFRNGNFSEVLDYGFISKRLVLKSTSQLSWTFFEAARDLLIFLSYLIKIKGQIGISNKEVSRIQMNLIVHVKDIFFRSLLVHWLSINFAEVMPPEDFSLHLSTLHLDSGPSSRIDSQHVIHEVTLSEIILSACHNDLSKGPFSVPGGILSSDHLLYATKYVASWLMWGADNHENRSLTHHSVTLAVVLLQHGQYAALQKFLELADKFCNEPELHESRSSKGDWCARLHLLGCGLLGQSQSGLKESVIRKRVAKAVHYFFKVAFVVGQETEDLSQFFSKIGMEMSYLAHKDIFSTKFHYFEWVMQIFEQNRELEGACQFAYAALQEADVAVRSRMNEDLSESASAVLGIKGRLWANVFKFCLDRNKFKEAYCAIMSNPDNESKFVCLRRFLIVLCEQKAAEVLCGSDLPYTGMLERVEHELLVKARHSDLNANPNPFKLLYSFHMQRSNWRRAALYMYIYYLKMKEMGLENGLTVRFVLQEQLNSLAAAINALHLVEARDAWLDVEAVSSVVIQRQPSSKRMRIYASNDVGYAFMTKRSSHVDMVDLKKDYTFSLATLLLIEAGIQLNIDGEDLSPENLVTLLVQSGHYEMAFTVLVNFWKDSSVKSELERIFKIMAERWCMDRQVSAHEGRVLSPNALIGSEQKLLLLTSSNEEDSAEGAKRGENISTKEIMTKDNINSLQSCLEKYGKLHPHLPVTVAEALLTVDRLMDLPYWLVDMLKGGRKAGGEGMTRSAADPSSLFRLYLDFGRVTDAALLFLEYMKARCNLSAASIVKRKKMCSVWFPYTLVDRLRGCLSDAKESLQVKGLQNAVESCLALYFEQVKTDSMDVKSLVQK</sequence>
<dbReference type="InterPro" id="IPR036322">
    <property type="entry name" value="WD40_repeat_dom_sf"/>
</dbReference>
<dbReference type="SUPFAM" id="SSF50978">
    <property type="entry name" value="WD40 repeat-like"/>
    <property type="match status" value="1"/>
</dbReference>
<keyword evidence="8" id="KW-1185">Reference proteome</keyword>
<dbReference type="GO" id="GO:0005643">
    <property type="term" value="C:nuclear pore"/>
    <property type="evidence" value="ECO:0007669"/>
    <property type="project" value="TreeGrafter"/>
</dbReference>
<evidence type="ECO:0000313" key="7">
    <source>
        <dbReference type="EMBL" id="KAH7286774.1"/>
    </source>
</evidence>
<dbReference type="Proteomes" id="UP000825935">
    <property type="component" value="Chromosome 32"/>
</dbReference>
<reference evidence="7" key="1">
    <citation type="submission" date="2021-08" db="EMBL/GenBank/DDBJ databases">
        <title>WGS assembly of Ceratopteris richardii.</title>
        <authorList>
            <person name="Marchant D.B."/>
            <person name="Chen G."/>
            <person name="Jenkins J."/>
            <person name="Shu S."/>
            <person name="Leebens-Mack J."/>
            <person name="Grimwood J."/>
            <person name="Schmutz J."/>
            <person name="Soltis P."/>
            <person name="Soltis D."/>
            <person name="Chen Z.-H."/>
        </authorList>
    </citation>
    <scope>NUCLEOTIDE SEQUENCE</scope>
    <source>
        <strain evidence="7">Whitten #5841</strain>
        <tissue evidence="7">Leaf</tissue>
    </source>
</reference>
<evidence type="ECO:0008006" key="9">
    <source>
        <dbReference type="Google" id="ProtNLM"/>
    </source>
</evidence>
<dbReference type="Pfam" id="PF17238">
    <property type="entry name" value="NUP160_helical_2"/>
    <property type="match status" value="1"/>
</dbReference>
<keyword evidence="3" id="KW-0539">Nucleus</keyword>
<evidence type="ECO:0000256" key="2">
    <source>
        <dbReference type="ARBA" id="ARBA00022448"/>
    </source>
</evidence>
<dbReference type="InterPro" id="IPR021717">
    <property type="entry name" value="Nucleoporin_Nup160"/>
</dbReference>
<name>A0A8T2QT56_CERRI</name>
<comment type="caution">
    <text evidence="7">The sequence shown here is derived from an EMBL/GenBank/DDBJ whole genome shotgun (WGS) entry which is preliminary data.</text>
</comment>
<evidence type="ECO:0000259" key="5">
    <source>
        <dbReference type="Pfam" id="PF17238"/>
    </source>
</evidence>
<protein>
    <recommendedName>
        <fullName evidence="9">Nuclear pore complex protein NUP160</fullName>
    </recommendedName>
</protein>
<dbReference type="Pfam" id="PF23354">
    <property type="entry name" value="TPR_NUP160_120_M"/>
    <property type="match status" value="1"/>
</dbReference>
<feature type="domain" description="NUP160 middle TPR" evidence="6">
    <location>
        <begin position="822"/>
        <end position="1137"/>
    </location>
</feature>
<dbReference type="OrthoDB" id="67716at2759"/>
<evidence type="ECO:0000256" key="3">
    <source>
        <dbReference type="ARBA" id="ARBA00023242"/>
    </source>
</evidence>